<organism evidence="8 9">
    <name type="scientific">Nitrosococcus wardiae</name>
    <dbReference type="NCBI Taxonomy" id="1814290"/>
    <lineage>
        <taxon>Bacteria</taxon>
        <taxon>Pseudomonadati</taxon>
        <taxon>Pseudomonadota</taxon>
        <taxon>Gammaproteobacteria</taxon>
        <taxon>Chromatiales</taxon>
        <taxon>Chromatiaceae</taxon>
        <taxon>Nitrosococcus</taxon>
    </lineage>
</organism>
<comment type="function">
    <text evidence="6">Part of a membrane-bound complex that couples electron transfer with translocation of ions across the membrane.</text>
</comment>
<dbReference type="PANTHER" id="PTHR36118">
    <property type="entry name" value="ION-TRANSLOCATING OXIDOREDUCTASE COMPLEX SUBUNIT G"/>
    <property type="match status" value="1"/>
</dbReference>
<evidence type="ECO:0000256" key="2">
    <source>
        <dbReference type="ARBA" id="ARBA00022553"/>
    </source>
</evidence>
<dbReference type="Pfam" id="PF04205">
    <property type="entry name" value="FMN_bind"/>
    <property type="match status" value="1"/>
</dbReference>
<dbReference type="GO" id="GO:0010181">
    <property type="term" value="F:FMN binding"/>
    <property type="evidence" value="ECO:0007669"/>
    <property type="project" value="InterPro"/>
</dbReference>
<feature type="domain" description="FMN-binding" evidence="7">
    <location>
        <begin position="96"/>
        <end position="188"/>
    </location>
</feature>
<dbReference type="SMART" id="SM00900">
    <property type="entry name" value="FMN_bind"/>
    <property type="match status" value="1"/>
</dbReference>
<dbReference type="NCBIfam" id="NF002519">
    <property type="entry name" value="PRK01908.1"/>
    <property type="match status" value="1"/>
</dbReference>
<keyword evidence="6" id="KW-1133">Transmembrane helix</keyword>
<dbReference type="OrthoDB" id="9784165at2"/>
<dbReference type="GO" id="GO:0005886">
    <property type="term" value="C:plasma membrane"/>
    <property type="evidence" value="ECO:0007669"/>
    <property type="project" value="UniProtKB-SubCell"/>
</dbReference>
<dbReference type="KEGG" id="nwr:E3U44_11055"/>
<feature type="modified residue" description="FMN phosphoryl threonine" evidence="6">
    <location>
        <position position="171"/>
    </location>
</feature>
<gene>
    <name evidence="8" type="primary">rsxG</name>
    <name evidence="6" type="synonym">rnfG</name>
    <name evidence="8" type="ORF">E3U44_11055</name>
</gene>
<dbReference type="NCBIfam" id="TIGR01947">
    <property type="entry name" value="rnfG"/>
    <property type="match status" value="1"/>
</dbReference>
<keyword evidence="4 6" id="KW-0288">FMN</keyword>
<name>A0A4P7BY64_9GAMM</name>
<keyword evidence="6" id="KW-0472">Membrane</keyword>
<keyword evidence="1 6" id="KW-0813">Transport</keyword>
<dbReference type="GO" id="GO:0009055">
    <property type="term" value="F:electron transfer activity"/>
    <property type="evidence" value="ECO:0007669"/>
    <property type="project" value="InterPro"/>
</dbReference>
<keyword evidence="5 6" id="KW-0249">Electron transport</keyword>
<evidence type="ECO:0000256" key="6">
    <source>
        <dbReference type="HAMAP-Rule" id="MF_00479"/>
    </source>
</evidence>
<dbReference type="PIRSF" id="PIRSF006091">
    <property type="entry name" value="E_trnsport_RnfG"/>
    <property type="match status" value="1"/>
</dbReference>
<evidence type="ECO:0000259" key="7">
    <source>
        <dbReference type="SMART" id="SM00900"/>
    </source>
</evidence>
<keyword evidence="3 6" id="KW-0285">Flavoprotein</keyword>
<evidence type="ECO:0000313" key="9">
    <source>
        <dbReference type="Proteomes" id="UP000294325"/>
    </source>
</evidence>
<dbReference type="HAMAP" id="MF_00479">
    <property type="entry name" value="RsxG_RnfG"/>
    <property type="match status" value="1"/>
</dbReference>
<evidence type="ECO:0000256" key="3">
    <source>
        <dbReference type="ARBA" id="ARBA00022630"/>
    </source>
</evidence>
<evidence type="ECO:0000256" key="4">
    <source>
        <dbReference type="ARBA" id="ARBA00022643"/>
    </source>
</evidence>
<dbReference type="EMBL" id="CP038033">
    <property type="protein sequence ID" value="QBQ54991.1"/>
    <property type="molecule type" value="Genomic_DNA"/>
</dbReference>
<proteinExistence type="inferred from homology"/>
<keyword evidence="6" id="KW-1003">Cell membrane</keyword>
<comment type="subcellular location">
    <subcellularLocation>
        <location evidence="6">Cell inner membrane</location>
        <topology evidence="6">Single-pass membrane protein</topology>
    </subcellularLocation>
</comment>
<sequence>MLRVGLLLGLFGVVGTGIVAITEALTREQIAANERAALRQAIEAVLPSTTYNNPILEDTLQVSDPLLGTENPILAYRARRDSQPVAVILTPVAPEGYNGAIKLLVGIHYDGSLAGVRVLSHKETPGLGDEIEEGKSEWILGFRNRSLGNPPESKWQVKRDGGTFDQFTGATVTPRAIVKAVRNTLKYFENHRHRLFSKEEEHFHGSPR</sequence>
<evidence type="ECO:0000256" key="1">
    <source>
        <dbReference type="ARBA" id="ARBA00022448"/>
    </source>
</evidence>
<dbReference type="InterPro" id="IPR010209">
    <property type="entry name" value="Ion_transpt_RnfG/RsxG"/>
</dbReference>
<reference evidence="8 9" key="1">
    <citation type="submission" date="2019-03" db="EMBL/GenBank/DDBJ databases">
        <title>The genome sequence of Nitrosococcus wardiae strain D1FHST reveals the archetypal metabolic capacity of ammonia-oxidizing Gammaproteobacteria.</title>
        <authorList>
            <person name="Wang L."/>
            <person name="Lim C.K."/>
            <person name="Hanson T.E."/>
            <person name="Dang H."/>
            <person name="Klotz M.G."/>
        </authorList>
    </citation>
    <scope>NUCLEOTIDE SEQUENCE [LARGE SCALE GENOMIC DNA]</scope>
    <source>
        <strain evidence="8 9">D1FHS</strain>
    </source>
</reference>
<keyword evidence="6" id="KW-0997">Cell inner membrane</keyword>
<keyword evidence="2 6" id="KW-0597">Phosphoprotein</keyword>
<protein>
    <recommendedName>
        <fullName evidence="6">Ion-translocating oxidoreductase complex subunit G</fullName>
        <ecNumber evidence="6">7.-.-.-</ecNumber>
    </recommendedName>
    <alternativeName>
        <fullName evidence="6">Rnf electron transport complex subunit G</fullName>
    </alternativeName>
</protein>
<accession>A0A4P7BY64</accession>
<dbReference type="AlphaFoldDB" id="A0A4P7BY64"/>
<keyword evidence="6" id="KW-0812">Transmembrane</keyword>
<dbReference type="PANTHER" id="PTHR36118:SF1">
    <property type="entry name" value="ION-TRANSLOCATING OXIDOREDUCTASE COMPLEX SUBUNIT G"/>
    <property type="match status" value="1"/>
</dbReference>
<dbReference type="EC" id="7.-.-.-" evidence="6"/>
<dbReference type="InterPro" id="IPR007329">
    <property type="entry name" value="FMN-bd"/>
</dbReference>
<dbReference type="Proteomes" id="UP000294325">
    <property type="component" value="Chromosome"/>
</dbReference>
<evidence type="ECO:0000256" key="5">
    <source>
        <dbReference type="ARBA" id="ARBA00022982"/>
    </source>
</evidence>
<dbReference type="RefSeq" id="WP_134358248.1">
    <property type="nucleotide sequence ID" value="NZ_CP038033.1"/>
</dbReference>
<evidence type="ECO:0000313" key="8">
    <source>
        <dbReference type="EMBL" id="QBQ54991.1"/>
    </source>
</evidence>
<comment type="cofactor">
    <cofactor evidence="6">
        <name>FMN</name>
        <dbReference type="ChEBI" id="CHEBI:58210"/>
    </cofactor>
</comment>
<dbReference type="GO" id="GO:0022900">
    <property type="term" value="P:electron transport chain"/>
    <property type="evidence" value="ECO:0007669"/>
    <property type="project" value="UniProtKB-UniRule"/>
</dbReference>
<comment type="subunit">
    <text evidence="6">The complex is composed of six subunits: RnfA, RnfB, RnfC, RnfD, RnfE and RnfG.</text>
</comment>
<keyword evidence="6" id="KW-1278">Translocase</keyword>
<comment type="similarity">
    <text evidence="6">Belongs to the RnfG family.</text>
</comment>
<keyword evidence="9" id="KW-1185">Reference proteome</keyword>